<name>B2J7E6_NOSP7</name>
<dbReference type="eggNOG" id="ENOG5032R8J">
    <property type="taxonomic scope" value="Bacteria"/>
</dbReference>
<accession>B2J7E6</accession>
<dbReference type="HOGENOM" id="CLU_101783_0_0_3"/>
<dbReference type="Proteomes" id="UP000001191">
    <property type="component" value="Chromosome"/>
</dbReference>
<feature type="chain" id="PRO_5005662191" evidence="1">
    <location>
        <begin position="24"/>
        <end position="215"/>
    </location>
</feature>
<dbReference type="STRING" id="63737.Npun_F2294"/>
<keyword evidence="3" id="KW-1185">Reference proteome</keyword>
<organism evidence="2 3">
    <name type="scientific">Nostoc punctiforme (strain ATCC 29133 / PCC 73102)</name>
    <dbReference type="NCBI Taxonomy" id="63737"/>
    <lineage>
        <taxon>Bacteria</taxon>
        <taxon>Bacillati</taxon>
        <taxon>Cyanobacteriota</taxon>
        <taxon>Cyanophyceae</taxon>
        <taxon>Nostocales</taxon>
        <taxon>Nostocaceae</taxon>
        <taxon>Nostoc</taxon>
    </lineage>
</organism>
<feature type="signal peptide" evidence="1">
    <location>
        <begin position="1"/>
        <end position="23"/>
    </location>
</feature>
<evidence type="ECO:0000313" key="3">
    <source>
        <dbReference type="Proteomes" id="UP000001191"/>
    </source>
</evidence>
<evidence type="ECO:0000256" key="1">
    <source>
        <dbReference type="SAM" id="SignalP"/>
    </source>
</evidence>
<reference evidence="2 3" key="2">
    <citation type="journal article" date="2013" name="Plant Physiol.">
        <title>A Nostoc punctiforme Sugar Transporter Necessary to Establish a Cyanobacterium-Plant Symbiosis.</title>
        <authorList>
            <person name="Ekman M."/>
            <person name="Picossi S."/>
            <person name="Campbell E.L."/>
            <person name="Meeks J.C."/>
            <person name="Flores E."/>
        </authorList>
    </citation>
    <scope>NUCLEOTIDE SEQUENCE [LARGE SCALE GENOMIC DNA]</scope>
    <source>
        <strain evidence="3">ATCC 29133 / PCC 73102</strain>
    </source>
</reference>
<keyword evidence="1" id="KW-0732">Signal</keyword>
<evidence type="ECO:0000313" key="2">
    <source>
        <dbReference type="EMBL" id="ACC80881.1"/>
    </source>
</evidence>
<reference evidence="3" key="1">
    <citation type="submission" date="2008-04" db="EMBL/GenBank/DDBJ databases">
        <title>Complete sequence of chromosome of Nostoc punctiforme ATCC 29133.</title>
        <authorList>
            <consortium name="US DOE Joint Genome Institute"/>
            <person name="Copeland A."/>
            <person name="Lucas S."/>
            <person name="Lapidus A."/>
            <person name="Glavina del Rio T."/>
            <person name="Dalin E."/>
            <person name="Tice H."/>
            <person name="Pitluck S."/>
            <person name="Chain P."/>
            <person name="Malfatti S."/>
            <person name="Shin M."/>
            <person name="Vergez L."/>
            <person name="Schmutz J."/>
            <person name="Larimer F."/>
            <person name="Land M."/>
            <person name="Hauser L."/>
            <person name="Kyrpides N."/>
            <person name="Kim E."/>
            <person name="Meeks J.C."/>
            <person name="Elhai J."/>
            <person name="Campbell E.L."/>
            <person name="Thiel T."/>
            <person name="Longmire J."/>
            <person name="Potts M."/>
            <person name="Atlas R."/>
        </authorList>
    </citation>
    <scope>NUCLEOTIDE SEQUENCE [LARGE SCALE GENOMIC DNA]</scope>
    <source>
        <strain evidence="3">ATCC 29133 / PCC 73102</strain>
    </source>
</reference>
<protein>
    <submittedName>
        <fullName evidence="2">Uncharacterized protein</fullName>
    </submittedName>
</protein>
<dbReference type="RefSeq" id="WP_012408878.1">
    <property type="nucleotide sequence ID" value="NC_010628.1"/>
</dbReference>
<dbReference type="EnsemblBacteria" id="ACC80881">
    <property type="protein sequence ID" value="ACC80881"/>
    <property type="gene ID" value="Npun_F2294"/>
</dbReference>
<proteinExistence type="predicted"/>
<dbReference type="OrthoDB" id="6443453at2"/>
<dbReference type="KEGG" id="npu:Npun_F2294"/>
<gene>
    <name evidence="2" type="ordered locus">Npun_F2294</name>
</gene>
<dbReference type="EMBL" id="CP001037">
    <property type="protein sequence ID" value="ACC80881.1"/>
    <property type="molecule type" value="Genomic_DNA"/>
</dbReference>
<dbReference type="AlphaFoldDB" id="B2J7E6"/>
<sequence>MKKSTLVKATMGAVLLLTTGIFSVTNVNSSQAHSANQKLRYGQTYKLVNGYDNWQGGYLDTRGRGCSENLLCVSTANNPNRDNGSGSWKILSKTGKTGVVESLDDVYLQNQYDRGAGGYLDTRGRNCSENLLCVSTANNPNRDSGSGTWKIISKYKSSNDLREDQPVQLVNGYGNGQGGYLDTRGRGCDGNLLCVSTAAGADRDSGSGTWKFIKH</sequence>